<organism evidence="10 11">
    <name type="scientific">Lachnellula suecica</name>
    <dbReference type="NCBI Taxonomy" id="602035"/>
    <lineage>
        <taxon>Eukaryota</taxon>
        <taxon>Fungi</taxon>
        <taxon>Dikarya</taxon>
        <taxon>Ascomycota</taxon>
        <taxon>Pezizomycotina</taxon>
        <taxon>Leotiomycetes</taxon>
        <taxon>Helotiales</taxon>
        <taxon>Lachnaceae</taxon>
        <taxon>Lachnellula</taxon>
    </lineage>
</organism>
<feature type="repeat" description="HEAT" evidence="8">
    <location>
        <begin position="387"/>
        <end position="425"/>
    </location>
</feature>
<accession>A0A8T9CIP8</accession>
<dbReference type="InterPro" id="IPR021133">
    <property type="entry name" value="HEAT_type_2"/>
</dbReference>
<dbReference type="SMART" id="SM00913">
    <property type="entry name" value="IBN_N"/>
    <property type="match status" value="1"/>
</dbReference>
<dbReference type="OrthoDB" id="7862313at2759"/>
<keyword evidence="7" id="KW-0539">Nucleus</keyword>
<dbReference type="Pfam" id="PF25574">
    <property type="entry name" value="TPR_IMB1"/>
    <property type="match status" value="1"/>
</dbReference>
<evidence type="ECO:0000256" key="6">
    <source>
        <dbReference type="ARBA" id="ARBA00022927"/>
    </source>
</evidence>
<keyword evidence="6" id="KW-0653">Protein transport</keyword>
<dbReference type="Pfam" id="PF03810">
    <property type="entry name" value="IBN_N"/>
    <property type="match status" value="1"/>
</dbReference>
<dbReference type="InterPro" id="IPR011989">
    <property type="entry name" value="ARM-like"/>
</dbReference>
<dbReference type="GO" id="GO:0005737">
    <property type="term" value="C:cytoplasm"/>
    <property type="evidence" value="ECO:0007669"/>
    <property type="project" value="UniProtKB-SubCell"/>
</dbReference>
<dbReference type="InterPro" id="IPR058584">
    <property type="entry name" value="IMB1_TNPO1-like_TPR"/>
</dbReference>
<dbReference type="GO" id="GO:0006606">
    <property type="term" value="P:protein import into nucleus"/>
    <property type="evidence" value="ECO:0007669"/>
    <property type="project" value="InterPro"/>
</dbReference>
<dbReference type="InterPro" id="IPR040122">
    <property type="entry name" value="Importin_beta"/>
</dbReference>
<dbReference type="SMART" id="SM01349">
    <property type="entry name" value="TOG"/>
    <property type="match status" value="1"/>
</dbReference>
<dbReference type="InterPro" id="IPR016024">
    <property type="entry name" value="ARM-type_fold"/>
</dbReference>
<dbReference type="PANTHER" id="PTHR10527">
    <property type="entry name" value="IMPORTIN BETA"/>
    <property type="match status" value="1"/>
</dbReference>
<dbReference type="Proteomes" id="UP000469558">
    <property type="component" value="Unassembled WGS sequence"/>
</dbReference>
<dbReference type="Pfam" id="PF25780">
    <property type="entry name" value="TPR_IPO5"/>
    <property type="match status" value="1"/>
</dbReference>
<dbReference type="InterPro" id="IPR001494">
    <property type="entry name" value="Importin-beta_N"/>
</dbReference>
<dbReference type="SUPFAM" id="SSF48371">
    <property type="entry name" value="ARM repeat"/>
    <property type="match status" value="2"/>
</dbReference>
<dbReference type="GO" id="GO:0031267">
    <property type="term" value="F:small GTPase binding"/>
    <property type="evidence" value="ECO:0007669"/>
    <property type="project" value="InterPro"/>
</dbReference>
<dbReference type="EMBL" id="QGMK01000014">
    <property type="protein sequence ID" value="TVY85321.1"/>
    <property type="molecule type" value="Genomic_DNA"/>
</dbReference>
<evidence type="ECO:0000256" key="5">
    <source>
        <dbReference type="ARBA" id="ARBA00022737"/>
    </source>
</evidence>
<evidence type="ECO:0000256" key="7">
    <source>
        <dbReference type="ARBA" id="ARBA00023242"/>
    </source>
</evidence>
<keyword evidence="3" id="KW-0813">Transport</keyword>
<proteinExistence type="predicted"/>
<gene>
    <name evidence="10" type="primary">kap123</name>
    <name evidence="10" type="ORF">LSUE1_G000194</name>
</gene>
<feature type="domain" description="Importin N-terminal" evidence="9">
    <location>
        <begin position="24"/>
        <end position="91"/>
    </location>
</feature>
<keyword evidence="5" id="KW-0677">Repeat</keyword>
<dbReference type="InterPro" id="IPR034085">
    <property type="entry name" value="TOG"/>
</dbReference>
<dbReference type="Gene3D" id="1.25.10.10">
    <property type="entry name" value="Leucine-rich Repeat Variant"/>
    <property type="match status" value="1"/>
</dbReference>
<evidence type="ECO:0000256" key="4">
    <source>
        <dbReference type="ARBA" id="ARBA00022490"/>
    </source>
</evidence>
<reference evidence="10 11" key="1">
    <citation type="submission" date="2018-05" db="EMBL/GenBank/DDBJ databases">
        <title>Genome sequencing and assembly of the regulated plant pathogen Lachnellula willkommii and related sister species for the development of diagnostic species identification markers.</title>
        <authorList>
            <person name="Giroux E."/>
            <person name="Bilodeau G."/>
        </authorList>
    </citation>
    <scope>NUCLEOTIDE SEQUENCE [LARGE SCALE GENOMIC DNA]</scope>
    <source>
        <strain evidence="10 11">CBS 268.59</strain>
    </source>
</reference>
<dbReference type="InterPro" id="IPR057672">
    <property type="entry name" value="TPR_IPO4/5"/>
</dbReference>
<evidence type="ECO:0000256" key="8">
    <source>
        <dbReference type="PROSITE-ProRule" id="PRU00103"/>
    </source>
</evidence>
<dbReference type="GO" id="GO:0005634">
    <property type="term" value="C:nucleus"/>
    <property type="evidence" value="ECO:0007669"/>
    <property type="project" value="UniProtKB-ARBA"/>
</dbReference>
<evidence type="ECO:0000256" key="2">
    <source>
        <dbReference type="ARBA" id="ARBA00004496"/>
    </source>
</evidence>
<keyword evidence="4" id="KW-0963">Cytoplasm</keyword>
<evidence type="ECO:0000256" key="3">
    <source>
        <dbReference type="ARBA" id="ARBA00022448"/>
    </source>
</evidence>
<dbReference type="PROSITE" id="PS50166">
    <property type="entry name" value="IMPORTIN_B_NT"/>
    <property type="match status" value="1"/>
</dbReference>
<evidence type="ECO:0000259" key="9">
    <source>
        <dbReference type="PROSITE" id="PS50166"/>
    </source>
</evidence>
<evidence type="ECO:0000313" key="10">
    <source>
        <dbReference type="EMBL" id="TVY85321.1"/>
    </source>
</evidence>
<sequence>MEQQKFLELLKGIQTPDTNAVKAATAELRKNYYPHPQTLIWLLQILTSHDAPEVRQQAAVEGLRLVPKHWLGLPADQKTAIREQILQSTLSEPKPLVRHSSARIIAAIAKLDLEDGDWPTLPGVLAQASSSKDVTHREVGVYILFTLLETAGDMFEDKLSNLFTLFDNTIKDPESSEVRINTLLCLSRVAMLIQPEEDPQNLARFVEQFPNMVAVLKGAVDEDDEERVMQAFEVFQTLLGCETALLNAHFKDLLTFMIDLAANKEVAEESRNQALSFLMQAARYRKMKIQGTRDMGENLTLKCMQIATEISDDDDEDDEVNPHRSALGLLDLLASSLPPRQVVVPLLNALPSYINNENPAFRQAGILSLGMCVEGAPDFIGTQLDSLIPGVMKLLNDPVIGVRNAALNGVARLADDLAEDLSKHHAELIPALLKNLDSANVQASNEADQRKNLSILKASCGALDSVTDGLEKSVMTAYIPELVPRLGRLFSHEDLNVKASAAGAMGSIAGSAEDAFLPYFEQTMKALAEYVTIKDSQDELDLRATVCDAMGSMAQAVGPQAFQQYVQPLMQASEEALHLGHPRLRETSYILWSTLAKVYEEEFTPFLDGVVKGLMESLNQEESDFEVELGEEAKDLLGTEVMIAGKKVKVASATDTPEDVDEMEDDDDDENWDDLEAVTAVAFEKEIAIEVLGDVLSHTRKNFVPYFEKAIETIMGLVEHSYEGVRKTAVGTLWRAYACLWALMEDHTGEKWTPGLPLKSQPSEEVLKLGEVVTTATLSLWDDEVDRAVVTDINRNVAATLKLCGPAILTQASFAERTTAVLATIITRTHPCQQDLGDDEEPQGDEEEESSEYDWLVIDTALDVVIGLSVALGEQFTEVWKVFQRPIMKFASSQTTFERSTAIGVIAECTANMAAGVTSYTGDLLKLLLHRLSDEDSETKSNAAYAMGLLVFHSTDSAKYLPSYNTILQKLEPMLHTQTARTLDNASGCLCRMIMAHPDKVPIDEIMPTIVELLPLKEDFEENKPIYECITGLYQHENQTVIGLTPKLIEVFASVLDDPVEQLDLPTRAKLVSTVKFIHGKNASLVSGNTVLMACIKTADQ</sequence>
<comment type="caution">
    <text evidence="10">The sequence shown here is derived from an EMBL/GenBank/DDBJ whole genome shotgun (WGS) entry which is preliminary data.</text>
</comment>
<dbReference type="AlphaFoldDB" id="A0A8T9CIP8"/>
<dbReference type="PROSITE" id="PS50077">
    <property type="entry name" value="HEAT_REPEAT"/>
    <property type="match status" value="1"/>
</dbReference>
<evidence type="ECO:0000256" key="1">
    <source>
        <dbReference type="ARBA" id="ARBA00004123"/>
    </source>
</evidence>
<keyword evidence="11" id="KW-1185">Reference proteome</keyword>
<evidence type="ECO:0000313" key="11">
    <source>
        <dbReference type="Proteomes" id="UP000469558"/>
    </source>
</evidence>
<name>A0A8T9CIP8_9HELO</name>
<protein>
    <submittedName>
        <fullName evidence="10">Putative importin subunit beta-4</fullName>
    </submittedName>
</protein>
<comment type="subcellular location">
    <subcellularLocation>
        <location evidence="2">Cytoplasm</location>
    </subcellularLocation>
    <subcellularLocation>
        <location evidence="1">Nucleus</location>
    </subcellularLocation>
</comment>